<dbReference type="EMBL" id="CP000272">
    <property type="protein sequence ID" value="ABE36256.1"/>
    <property type="molecule type" value="Genomic_DNA"/>
</dbReference>
<name>Q13I33_PARXL</name>
<reference evidence="1 2" key="1">
    <citation type="journal article" date="2006" name="Proc. Natl. Acad. Sci. U.S.A.">
        <title>Burkholderia xenovorans LB400 harbors a multi-replicon, 9.73-Mbp genome shaped for versatility.</title>
        <authorList>
            <person name="Chain P.S."/>
            <person name="Denef V.J."/>
            <person name="Konstantinidis K.T."/>
            <person name="Vergez L.M."/>
            <person name="Agullo L."/>
            <person name="Reyes V.L."/>
            <person name="Hauser L."/>
            <person name="Cordova M."/>
            <person name="Gomez L."/>
            <person name="Gonzalez M."/>
            <person name="Land M."/>
            <person name="Lao V."/>
            <person name="Larimer F."/>
            <person name="LiPuma J.J."/>
            <person name="Mahenthiralingam E."/>
            <person name="Malfatti S.A."/>
            <person name="Marx C.J."/>
            <person name="Parnell J.J."/>
            <person name="Ramette A."/>
            <person name="Richardson P."/>
            <person name="Seeger M."/>
            <person name="Smith D."/>
            <person name="Spilker T."/>
            <person name="Sul W.J."/>
            <person name="Tsoi T.V."/>
            <person name="Ulrich L.E."/>
            <person name="Zhulin I.B."/>
            <person name="Tiedje J.M."/>
        </authorList>
    </citation>
    <scope>NUCLEOTIDE SEQUENCE [LARGE SCALE GENOMIC DNA]</scope>
    <source>
        <strain evidence="1 2">LB400</strain>
    </source>
</reference>
<proteinExistence type="predicted"/>
<dbReference type="STRING" id="266265.Bxe_C0343"/>
<organism evidence="1 2">
    <name type="scientific">Paraburkholderia xenovorans (strain LB400)</name>
    <dbReference type="NCBI Taxonomy" id="266265"/>
    <lineage>
        <taxon>Bacteria</taxon>
        <taxon>Pseudomonadati</taxon>
        <taxon>Pseudomonadota</taxon>
        <taxon>Betaproteobacteria</taxon>
        <taxon>Burkholderiales</taxon>
        <taxon>Burkholderiaceae</taxon>
        <taxon>Paraburkholderia</taxon>
    </lineage>
</organism>
<evidence type="ECO:0000313" key="2">
    <source>
        <dbReference type="Proteomes" id="UP000001817"/>
    </source>
</evidence>
<dbReference type="Proteomes" id="UP000001817">
    <property type="component" value="Chromosome 3"/>
</dbReference>
<keyword evidence="2" id="KW-1185">Reference proteome</keyword>
<dbReference type="KEGG" id="bxe:Bxe_C0343"/>
<dbReference type="AlphaFoldDB" id="Q13I33"/>
<accession>Q13I33</accession>
<protein>
    <submittedName>
        <fullName evidence="1">Uncharacterized protein</fullName>
    </submittedName>
</protein>
<gene>
    <name evidence="1" type="ORF">Bxe_C0343</name>
</gene>
<sequence length="113" mass="12511">MSQVHSLPSSSSWHRRQDIISYQYSLLSIGSFWQTLPFRETCHTGPQLRGHPIAYNLRMPDVAPPRPFPDTAPLSALRAWYAGVGSRQAVERYCPQALEGGQPACGFADKAPA</sequence>
<evidence type="ECO:0000313" key="1">
    <source>
        <dbReference type="EMBL" id="ABE36256.1"/>
    </source>
</evidence>